<organism evidence="2 3">
    <name type="scientific">Mucilaginibacter straminoryzae</name>
    <dbReference type="NCBI Taxonomy" id="2932774"/>
    <lineage>
        <taxon>Bacteria</taxon>
        <taxon>Pseudomonadati</taxon>
        <taxon>Bacteroidota</taxon>
        <taxon>Sphingobacteriia</taxon>
        <taxon>Sphingobacteriales</taxon>
        <taxon>Sphingobacteriaceae</taxon>
        <taxon>Mucilaginibacter</taxon>
    </lineage>
</organism>
<dbReference type="Proteomes" id="UP001139450">
    <property type="component" value="Unassembled WGS sequence"/>
</dbReference>
<evidence type="ECO:0000313" key="3">
    <source>
        <dbReference type="Proteomes" id="UP001139450"/>
    </source>
</evidence>
<dbReference type="SUPFAM" id="SSF51197">
    <property type="entry name" value="Clavaminate synthase-like"/>
    <property type="match status" value="1"/>
</dbReference>
<accession>A0A9X1X5I3</accession>
<dbReference type="InterPro" id="IPR027443">
    <property type="entry name" value="IPNS-like_sf"/>
</dbReference>
<name>A0A9X1X5I3_9SPHI</name>
<evidence type="ECO:0000259" key="1">
    <source>
        <dbReference type="Pfam" id="PF05118"/>
    </source>
</evidence>
<keyword evidence="3" id="KW-1185">Reference proteome</keyword>
<dbReference type="AlphaFoldDB" id="A0A9X1X5I3"/>
<dbReference type="InterPro" id="IPR007803">
    <property type="entry name" value="Asp/Arg/Pro-Hydrxlase"/>
</dbReference>
<feature type="domain" description="Aspartyl/asparaginy/proline hydroxylase" evidence="1">
    <location>
        <begin position="27"/>
        <end position="173"/>
    </location>
</feature>
<evidence type="ECO:0000313" key="2">
    <source>
        <dbReference type="EMBL" id="MCJ8211346.1"/>
    </source>
</evidence>
<comment type="caution">
    <text evidence="2">The sequence shown here is derived from an EMBL/GenBank/DDBJ whole genome shotgun (WGS) entry which is preliminary data.</text>
</comment>
<dbReference type="Gene3D" id="2.60.120.330">
    <property type="entry name" value="B-lactam Antibiotic, Isopenicillin N Synthase, Chain"/>
    <property type="match status" value="1"/>
</dbReference>
<protein>
    <submittedName>
        <fullName evidence="2">Aspartyl/asparaginyl beta-hydroxylase domain-containing protein</fullName>
    </submittedName>
</protein>
<reference evidence="2" key="1">
    <citation type="submission" date="2022-04" db="EMBL/GenBank/DDBJ databases">
        <title>Mucilaginibacter sp. RS28 isolated from freshwater.</title>
        <authorList>
            <person name="Ko S.-R."/>
        </authorList>
    </citation>
    <scope>NUCLEOTIDE SEQUENCE</scope>
    <source>
        <strain evidence="2">RS28</strain>
    </source>
</reference>
<proteinExistence type="predicted"/>
<dbReference type="EMBL" id="JALJEJ010000009">
    <property type="protein sequence ID" value="MCJ8211346.1"/>
    <property type="molecule type" value="Genomic_DNA"/>
</dbReference>
<dbReference type="RefSeq" id="WP_245131877.1">
    <property type="nucleotide sequence ID" value="NZ_JALJEJ010000009.1"/>
</dbReference>
<sequence length="233" mass="26429">MSTTVVSSAKLPVIVPSLINEVANTNGLWNAHYNQVHYTGNWDVLPLRSPGGNTAFSYAETMNHGQFQDTAYLNSFPAIRQLLQQFNCPLLSARLLNLKAGSVIKKHRDFDLSFEHGEARLHFPIITNDKVSFYLNDKLLPMQAGECWYINANLPHNAINAGDTDRIHLVVDCVVNDWLKDLFERAEKSYYTYPTDTNMILRMIEELKANPSPAAQGIIDELEEKYRLLSETN</sequence>
<dbReference type="Pfam" id="PF05118">
    <property type="entry name" value="Asp_Arg_Hydrox"/>
    <property type="match status" value="1"/>
</dbReference>
<gene>
    <name evidence="2" type="ORF">MUY27_16630</name>
</gene>